<dbReference type="Pfam" id="PF14543">
    <property type="entry name" value="TAXi_N"/>
    <property type="match status" value="1"/>
</dbReference>
<gene>
    <name evidence="5" type="ORF">KC19_1G018900</name>
</gene>
<dbReference type="SUPFAM" id="SSF50630">
    <property type="entry name" value="Acid proteases"/>
    <property type="match status" value="1"/>
</dbReference>
<dbReference type="GO" id="GO:0004190">
    <property type="term" value="F:aspartic-type endopeptidase activity"/>
    <property type="evidence" value="ECO:0007669"/>
    <property type="project" value="InterPro"/>
</dbReference>
<dbReference type="InterPro" id="IPR001461">
    <property type="entry name" value="Aspartic_peptidase_A1"/>
</dbReference>
<feature type="domain" description="Peptidase A1" evidence="4">
    <location>
        <begin position="136"/>
        <end position="517"/>
    </location>
</feature>
<dbReference type="PANTHER" id="PTHR13683">
    <property type="entry name" value="ASPARTYL PROTEASES"/>
    <property type="match status" value="1"/>
</dbReference>
<protein>
    <recommendedName>
        <fullName evidence="4">Peptidase A1 domain-containing protein</fullName>
    </recommendedName>
</protein>
<evidence type="ECO:0000313" key="5">
    <source>
        <dbReference type="EMBL" id="KAG0589408.1"/>
    </source>
</evidence>
<name>A0A8T0J378_CERPU</name>
<evidence type="ECO:0000256" key="3">
    <source>
        <dbReference type="SAM" id="Phobius"/>
    </source>
</evidence>
<dbReference type="Proteomes" id="UP000822688">
    <property type="component" value="Chromosome 1"/>
</dbReference>
<dbReference type="PANTHER" id="PTHR13683:SF316">
    <property type="entry name" value="ASPARTYL PROTEASE APCB1"/>
    <property type="match status" value="1"/>
</dbReference>
<dbReference type="InterPro" id="IPR033121">
    <property type="entry name" value="PEPTIDASE_A1"/>
</dbReference>
<evidence type="ECO:0000259" key="4">
    <source>
        <dbReference type="PROSITE" id="PS51767"/>
    </source>
</evidence>
<comment type="similarity">
    <text evidence="1">Belongs to the peptidase A1 family.</text>
</comment>
<keyword evidence="6" id="KW-1185">Reference proteome</keyword>
<dbReference type="InterPro" id="IPR032799">
    <property type="entry name" value="TAXi_C"/>
</dbReference>
<dbReference type="InterPro" id="IPR032861">
    <property type="entry name" value="TAXi_N"/>
</dbReference>
<dbReference type="InterPro" id="IPR021109">
    <property type="entry name" value="Peptidase_aspartic_dom_sf"/>
</dbReference>
<comment type="caution">
    <text evidence="5">The sequence shown here is derived from an EMBL/GenBank/DDBJ whole genome shotgun (WGS) entry which is preliminary data.</text>
</comment>
<keyword evidence="3" id="KW-1133">Transmembrane helix</keyword>
<evidence type="ECO:0000313" key="6">
    <source>
        <dbReference type="Proteomes" id="UP000822688"/>
    </source>
</evidence>
<proteinExistence type="inferred from homology"/>
<evidence type="ECO:0000256" key="2">
    <source>
        <dbReference type="SAM" id="MobiDB-lite"/>
    </source>
</evidence>
<keyword evidence="3" id="KW-0812">Transmembrane</keyword>
<feature type="transmembrane region" description="Helical" evidence="3">
    <location>
        <begin position="31"/>
        <end position="51"/>
    </location>
</feature>
<dbReference type="AlphaFoldDB" id="A0A8T0J378"/>
<accession>A0A8T0J378</accession>
<dbReference type="EMBL" id="CM026421">
    <property type="protein sequence ID" value="KAG0589408.1"/>
    <property type="molecule type" value="Genomic_DNA"/>
</dbReference>
<feature type="region of interest" description="Disordered" evidence="2">
    <location>
        <begin position="1"/>
        <end position="22"/>
    </location>
</feature>
<sequence>MNSSPAGKLVAPSSRRTQPGVRHRSGPIRFLGHWIILILVIALSIGLLPWLQLLKARTAGLRQSYVFFPVYTRDHGLDFEGEAMSGSSPYSMSVNVTTRRLLKHDYSSRKAEKIPPWDPHINTWQVRRHLSEESLLFVRMNVADVTYFLDLDFGSQLIWINCKWSPKDKRGTWSKFVEKFKPGSPLHGPNGLYVPKHHETWCDTRLCAQLNSDEDGSSSCKDNLCYFSISYGKEENIEGIVVRDDAVLSHSCVPSNDRNYRRFNLIFGCVYKRRSKATGKRIKYKEKLGSDGVLGLNQLPLSFPSQLFQENVAERTVVLCLAKTKGVVAGYIVFGFPVKQLGDGVQWVPLERGEGGTYQVLLRNIKYGDDVVILGELLKGKLEIIIDGSVRFTYLADAIFKAFLKIVKRWAQAHGLEFQDIDGQGGACWSFGKATVGDGELRERFKNLKFLFGSAATRREMVVVPENFLFNPAIGLVCLGIRSSDDIEQPGINILGGMTMKERMILMDKTTDRFGWVDDEKCEQNRLAKLRPT</sequence>
<evidence type="ECO:0000256" key="1">
    <source>
        <dbReference type="ARBA" id="ARBA00007447"/>
    </source>
</evidence>
<dbReference type="Gene3D" id="2.40.70.10">
    <property type="entry name" value="Acid Proteases"/>
    <property type="match status" value="2"/>
</dbReference>
<organism evidence="5 6">
    <name type="scientific">Ceratodon purpureus</name>
    <name type="common">Fire moss</name>
    <name type="synonym">Dicranum purpureum</name>
    <dbReference type="NCBI Taxonomy" id="3225"/>
    <lineage>
        <taxon>Eukaryota</taxon>
        <taxon>Viridiplantae</taxon>
        <taxon>Streptophyta</taxon>
        <taxon>Embryophyta</taxon>
        <taxon>Bryophyta</taxon>
        <taxon>Bryophytina</taxon>
        <taxon>Bryopsida</taxon>
        <taxon>Dicranidae</taxon>
        <taxon>Pseudoditrichales</taxon>
        <taxon>Ditrichaceae</taxon>
        <taxon>Ceratodon</taxon>
    </lineage>
</organism>
<dbReference type="GO" id="GO:0006508">
    <property type="term" value="P:proteolysis"/>
    <property type="evidence" value="ECO:0007669"/>
    <property type="project" value="InterPro"/>
</dbReference>
<dbReference type="PROSITE" id="PS51767">
    <property type="entry name" value="PEPTIDASE_A1"/>
    <property type="match status" value="1"/>
</dbReference>
<reference evidence="5" key="1">
    <citation type="submission" date="2020-06" db="EMBL/GenBank/DDBJ databases">
        <title>WGS assembly of Ceratodon purpureus strain R40.</title>
        <authorList>
            <person name="Carey S.B."/>
            <person name="Jenkins J."/>
            <person name="Shu S."/>
            <person name="Lovell J.T."/>
            <person name="Sreedasyam A."/>
            <person name="Maumus F."/>
            <person name="Tiley G.P."/>
            <person name="Fernandez-Pozo N."/>
            <person name="Barry K."/>
            <person name="Chen C."/>
            <person name="Wang M."/>
            <person name="Lipzen A."/>
            <person name="Daum C."/>
            <person name="Saski C.A."/>
            <person name="Payton A.C."/>
            <person name="Mcbreen J.C."/>
            <person name="Conrad R.E."/>
            <person name="Kollar L.M."/>
            <person name="Olsson S."/>
            <person name="Huttunen S."/>
            <person name="Landis J.B."/>
            <person name="Wickett N.J."/>
            <person name="Johnson M.G."/>
            <person name="Rensing S.A."/>
            <person name="Grimwood J."/>
            <person name="Schmutz J."/>
            <person name="Mcdaniel S.F."/>
        </authorList>
    </citation>
    <scope>NUCLEOTIDE SEQUENCE</scope>
    <source>
        <strain evidence="5">R40</strain>
    </source>
</reference>
<keyword evidence="3" id="KW-0472">Membrane</keyword>
<dbReference type="Pfam" id="PF14541">
    <property type="entry name" value="TAXi_C"/>
    <property type="match status" value="1"/>
</dbReference>